<evidence type="ECO:0000256" key="2">
    <source>
        <dbReference type="SAM" id="MobiDB-lite"/>
    </source>
</evidence>
<feature type="region of interest" description="Disordered" evidence="2">
    <location>
        <begin position="284"/>
        <end position="328"/>
    </location>
</feature>
<feature type="compositionally biased region" description="Polar residues" evidence="2">
    <location>
        <begin position="554"/>
        <end position="591"/>
    </location>
</feature>
<feature type="compositionally biased region" description="Polar residues" evidence="2">
    <location>
        <begin position="608"/>
        <end position="617"/>
    </location>
</feature>
<evidence type="ECO:0000313" key="5">
    <source>
        <dbReference type="Proteomes" id="UP001054902"/>
    </source>
</evidence>
<feature type="domain" description="DUF6824" evidence="3">
    <location>
        <begin position="45"/>
        <end position="136"/>
    </location>
</feature>
<name>A0AAD3H9X9_9STRA</name>
<keyword evidence="1" id="KW-0175">Coiled coil</keyword>
<evidence type="ECO:0000259" key="3">
    <source>
        <dbReference type="Pfam" id="PF20710"/>
    </source>
</evidence>
<reference evidence="4 5" key="1">
    <citation type="journal article" date="2021" name="Sci. Rep.">
        <title>The genome of the diatom Chaetoceros tenuissimus carries an ancient integrated fragment of an extant virus.</title>
        <authorList>
            <person name="Hongo Y."/>
            <person name="Kimura K."/>
            <person name="Takaki Y."/>
            <person name="Yoshida Y."/>
            <person name="Baba S."/>
            <person name="Kobayashi G."/>
            <person name="Nagasaki K."/>
            <person name="Hano T."/>
            <person name="Tomaru Y."/>
        </authorList>
    </citation>
    <scope>NUCLEOTIDE SEQUENCE [LARGE SCALE GENOMIC DNA]</scope>
    <source>
        <strain evidence="4 5">NIES-3715</strain>
    </source>
</reference>
<evidence type="ECO:0000256" key="1">
    <source>
        <dbReference type="SAM" id="Coils"/>
    </source>
</evidence>
<feature type="compositionally biased region" description="Low complexity" evidence="2">
    <location>
        <begin position="305"/>
        <end position="318"/>
    </location>
</feature>
<dbReference type="Pfam" id="PF20710">
    <property type="entry name" value="DUF6824"/>
    <property type="match status" value="1"/>
</dbReference>
<feature type="compositionally biased region" description="Basic and acidic residues" evidence="2">
    <location>
        <begin position="121"/>
        <end position="134"/>
    </location>
</feature>
<feature type="coiled-coil region" evidence="1">
    <location>
        <begin position="328"/>
        <end position="362"/>
    </location>
</feature>
<feature type="compositionally biased region" description="Basic and acidic residues" evidence="2">
    <location>
        <begin position="592"/>
        <end position="601"/>
    </location>
</feature>
<dbReference type="EMBL" id="BLLK01000051">
    <property type="protein sequence ID" value="GFH56042.1"/>
    <property type="molecule type" value="Genomic_DNA"/>
</dbReference>
<organism evidence="4 5">
    <name type="scientific">Chaetoceros tenuissimus</name>
    <dbReference type="NCBI Taxonomy" id="426638"/>
    <lineage>
        <taxon>Eukaryota</taxon>
        <taxon>Sar</taxon>
        <taxon>Stramenopiles</taxon>
        <taxon>Ochrophyta</taxon>
        <taxon>Bacillariophyta</taxon>
        <taxon>Coscinodiscophyceae</taxon>
        <taxon>Chaetocerotophycidae</taxon>
        <taxon>Chaetocerotales</taxon>
        <taxon>Chaetocerotaceae</taxon>
        <taxon>Chaetoceros</taxon>
    </lineage>
</organism>
<dbReference type="AlphaFoldDB" id="A0AAD3H9X9"/>
<dbReference type="Proteomes" id="UP001054902">
    <property type="component" value="Unassembled WGS sequence"/>
</dbReference>
<keyword evidence="5" id="KW-1185">Reference proteome</keyword>
<proteinExistence type="predicted"/>
<protein>
    <recommendedName>
        <fullName evidence="3">DUF6824 domain-containing protein</fullName>
    </recommendedName>
</protein>
<accession>A0AAD3H9X9</accession>
<feature type="compositionally biased region" description="Polar residues" evidence="2">
    <location>
        <begin position="295"/>
        <end position="304"/>
    </location>
</feature>
<evidence type="ECO:0000313" key="4">
    <source>
        <dbReference type="EMBL" id="GFH56042.1"/>
    </source>
</evidence>
<feature type="region of interest" description="Disordered" evidence="2">
    <location>
        <begin position="545"/>
        <end position="617"/>
    </location>
</feature>
<feature type="region of interest" description="Disordered" evidence="2">
    <location>
        <begin position="100"/>
        <end position="134"/>
    </location>
</feature>
<comment type="caution">
    <text evidence="4">The sequence shown here is derived from an EMBL/GenBank/DDBJ whole genome shotgun (WGS) entry which is preliminary data.</text>
</comment>
<feature type="region of interest" description="Disordered" evidence="2">
    <location>
        <begin position="411"/>
        <end position="446"/>
    </location>
</feature>
<gene>
    <name evidence="4" type="ORF">CTEN210_12518</name>
</gene>
<sequence>MYEESDEMMQQMYPGMAMPPQLRGVQPIVESQQQLTDIQVPGVNDVMCGRGGGTNNHIGNIRFRQLVNGHKLRYLAATKSEKPMVSKEVVTIWRGLQPPGRFLQQSKKDSNQPGGGTWSDIGDKKAREKASQCLRERTPEVLPFVKKLDLQMKYQQEAENLEKGDDSSRRESKLKADDLSRELLQEQQQAAITAHQALNAYLPMSIMKMTQGDSVPSMAQPQPLPVISGGYGMHDMQMPQQPQPMQQISSNNFQYERSSSMPIPMNVTSQQQDRRFSFNHAQYPHDEMQPMPHSSAHSSEAQVESSQSGSRKSSRPPSADGGSRLKRKLSAQELKDQIQKEIEELQQAQARLEAEAKEADVRIAMSREARPKDILNQAYGINNDFGNNLNYGQNSKFDNMTKEEYNNSVNAYMGKLPSNGNDTYSVASEEKSDHHRRKRDPSFDNRDDFTELFSTAMDTHQSSWAQNSLKFDDESMNSHSHGLHDLEPLDIRDSGIIGNTTMLKHSDKSLVKDSLLPFESNILENMMPTDIDSVFQKLPTLPNSIKENEACNPSPRNGSSYSEARPSLNSHLTQMHNQSQSSNMTVNSRNNRNVDLHDNHYSSRQHHNSNYLNQHHNSNYLNQHQNSTKTMMSDLSDADYSVNAITRQKFESISRMKKESVYSDVLSDVSRELDNMSMGTAKSTKG</sequence>
<dbReference type="InterPro" id="IPR049227">
    <property type="entry name" value="DUF6824"/>
</dbReference>